<comment type="caution">
    <text evidence="1">The sequence shown here is derived from an EMBL/GenBank/DDBJ whole genome shotgun (WGS) entry which is preliminary data.</text>
</comment>
<proteinExistence type="predicted"/>
<evidence type="ECO:0000313" key="1">
    <source>
        <dbReference type="EMBL" id="MBK1896186.1"/>
    </source>
</evidence>
<reference evidence="2" key="1">
    <citation type="submission" date="2021-01" db="EMBL/GenBank/DDBJ databases">
        <title>Genome public.</title>
        <authorList>
            <person name="Liu C."/>
            <person name="Sun Q."/>
        </authorList>
    </citation>
    <scope>NUCLEOTIDE SEQUENCE [LARGE SCALE GENOMIC DNA]</scope>
    <source>
        <strain evidence="2">YIM B02567</strain>
    </source>
</reference>
<sequence length="176" mass="20186">MHHTIKNVILMGTFLTITACEFSRNTPTEYFDRVALNTNQITRFGGQYFNTYLKYIKGGASTPDFNTCEKYLKNNSIATAERNVQKIKELQSTPKTKPMIDAALDLYAFVLNSYKTDHLKIAKMIDNKAPEADIEAAIIEMDNKSYDIFAQKYDNLWKLAEIYAKDNGIEVKKMPF</sequence>
<name>A0ABS1FUT3_9FLAO</name>
<dbReference type="PROSITE" id="PS51257">
    <property type="entry name" value="PROKAR_LIPOPROTEIN"/>
    <property type="match status" value="1"/>
</dbReference>
<dbReference type="RefSeq" id="WP_200245609.1">
    <property type="nucleotide sequence ID" value="NZ_JAENHK010000010.1"/>
</dbReference>
<evidence type="ECO:0008006" key="3">
    <source>
        <dbReference type="Google" id="ProtNLM"/>
    </source>
</evidence>
<evidence type="ECO:0000313" key="2">
    <source>
        <dbReference type="Proteomes" id="UP000628669"/>
    </source>
</evidence>
<accession>A0ABS1FUT3</accession>
<protein>
    <recommendedName>
        <fullName evidence="3">Lipoprotein</fullName>
    </recommendedName>
</protein>
<organism evidence="1 2">
    <name type="scientific">Chryseobacterium paridis</name>
    <dbReference type="NCBI Taxonomy" id="2800328"/>
    <lineage>
        <taxon>Bacteria</taxon>
        <taxon>Pseudomonadati</taxon>
        <taxon>Bacteroidota</taxon>
        <taxon>Flavobacteriia</taxon>
        <taxon>Flavobacteriales</taxon>
        <taxon>Weeksellaceae</taxon>
        <taxon>Chryseobacterium group</taxon>
        <taxon>Chryseobacterium</taxon>
    </lineage>
</organism>
<keyword evidence="2" id="KW-1185">Reference proteome</keyword>
<dbReference type="EMBL" id="JAENHK010000010">
    <property type="protein sequence ID" value="MBK1896186.1"/>
    <property type="molecule type" value="Genomic_DNA"/>
</dbReference>
<dbReference type="Proteomes" id="UP000628669">
    <property type="component" value="Unassembled WGS sequence"/>
</dbReference>
<gene>
    <name evidence="1" type="ORF">JHL15_10520</name>
</gene>